<dbReference type="EMBL" id="BOMB01000016">
    <property type="protein sequence ID" value="GID12013.1"/>
    <property type="molecule type" value="Genomic_DNA"/>
</dbReference>
<evidence type="ECO:0000256" key="1">
    <source>
        <dbReference type="SAM" id="MobiDB-lite"/>
    </source>
</evidence>
<dbReference type="Proteomes" id="UP000612808">
    <property type="component" value="Unassembled WGS sequence"/>
</dbReference>
<feature type="region of interest" description="Disordered" evidence="1">
    <location>
        <begin position="45"/>
        <end position="70"/>
    </location>
</feature>
<evidence type="ECO:0000313" key="2">
    <source>
        <dbReference type="EMBL" id="GID12013.1"/>
    </source>
</evidence>
<sequence length="70" mass="7525">MKSVGPKKILRFPAMCTIRNNSMITPVLAMTAFLPTVERHSVRRGDGRAARVASATSVNGRTGPGIRSKT</sequence>
<accession>A0A8J3J9Q0</accession>
<dbReference type="AlphaFoldDB" id="A0A8J3J9Q0"/>
<proteinExistence type="predicted"/>
<name>A0A8J3J9Q0_9ACTN</name>
<keyword evidence="3" id="KW-1185">Reference proteome</keyword>
<comment type="caution">
    <text evidence="2">The sequence shown here is derived from an EMBL/GenBank/DDBJ whole genome shotgun (WGS) entry which is preliminary data.</text>
</comment>
<evidence type="ECO:0000313" key="3">
    <source>
        <dbReference type="Proteomes" id="UP000612808"/>
    </source>
</evidence>
<reference evidence="2" key="1">
    <citation type="submission" date="2021-01" db="EMBL/GenBank/DDBJ databases">
        <title>Whole genome shotgun sequence of Actinocatenispora rupis NBRC 107355.</title>
        <authorList>
            <person name="Komaki H."/>
            <person name="Tamura T."/>
        </authorList>
    </citation>
    <scope>NUCLEOTIDE SEQUENCE</scope>
    <source>
        <strain evidence="2">NBRC 107355</strain>
    </source>
</reference>
<organism evidence="2 3">
    <name type="scientific">Actinocatenispora rupis</name>
    <dbReference type="NCBI Taxonomy" id="519421"/>
    <lineage>
        <taxon>Bacteria</taxon>
        <taxon>Bacillati</taxon>
        <taxon>Actinomycetota</taxon>
        <taxon>Actinomycetes</taxon>
        <taxon>Micromonosporales</taxon>
        <taxon>Micromonosporaceae</taxon>
        <taxon>Actinocatenispora</taxon>
    </lineage>
</organism>
<protein>
    <submittedName>
        <fullName evidence="2">Uncharacterized protein</fullName>
    </submittedName>
</protein>
<gene>
    <name evidence="2" type="ORF">Aru02nite_29020</name>
</gene>